<dbReference type="Gene3D" id="1.10.1040.50">
    <property type="match status" value="1"/>
</dbReference>
<protein>
    <recommendedName>
        <fullName evidence="1">3-hydroxyacyl-CoA dehydrogenase C-terminal domain-containing protein</fullName>
    </recommendedName>
</protein>
<dbReference type="Pfam" id="PF00725">
    <property type="entry name" value="3HCDH"/>
    <property type="match status" value="1"/>
</dbReference>
<dbReference type="GO" id="GO:0006631">
    <property type="term" value="P:fatty acid metabolic process"/>
    <property type="evidence" value="ECO:0007669"/>
    <property type="project" value="InterPro"/>
</dbReference>
<organism evidence="2">
    <name type="scientific">marine sediment metagenome</name>
    <dbReference type="NCBI Taxonomy" id="412755"/>
    <lineage>
        <taxon>unclassified sequences</taxon>
        <taxon>metagenomes</taxon>
        <taxon>ecological metagenomes</taxon>
    </lineage>
</organism>
<sequence>WKLFCQFFSKADLGPFQFMDRIGLDVVYDIETSYFKNSGYPDDKPPDALKEMVDTGDLGVKSGKGFYNYKTK</sequence>
<dbReference type="InterPro" id="IPR008927">
    <property type="entry name" value="6-PGluconate_DH-like_C_sf"/>
</dbReference>
<gene>
    <name evidence="2" type="ORF">S03H2_34402</name>
</gene>
<dbReference type="InterPro" id="IPR006108">
    <property type="entry name" value="3HC_DH_C"/>
</dbReference>
<comment type="caution">
    <text evidence="2">The sequence shown here is derived from an EMBL/GenBank/DDBJ whole genome shotgun (WGS) entry which is preliminary data.</text>
</comment>
<evidence type="ECO:0000313" key="2">
    <source>
        <dbReference type="EMBL" id="GAH55418.1"/>
    </source>
</evidence>
<evidence type="ECO:0000259" key="1">
    <source>
        <dbReference type="Pfam" id="PF00725"/>
    </source>
</evidence>
<dbReference type="SUPFAM" id="SSF48179">
    <property type="entry name" value="6-phosphogluconate dehydrogenase C-terminal domain-like"/>
    <property type="match status" value="1"/>
</dbReference>
<dbReference type="GO" id="GO:0016616">
    <property type="term" value="F:oxidoreductase activity, acting on the CH-OH group of donors, NAD or NADP as acceptor"/>
    <property type="evidence" value="ECO:0007669"/>
    <property type="project" value="InterPro"/>
</dbReference>
<feature type="domain" description="3-hydroxyacyl-CoA dehydrogenase C-terminal" evidence="1">
    <location>
        <begin position="13"/>
        <end position="69"/>
    </location>
</feature>
<accession>X1ICV5</accession>
<feature type="non-terminal residue" evidence="2">
    <location>
        <position position="1"/>
    </location>
</feature>
<name>X1ICV5_9ZZZZ</name>
<reference evidence="2" key="1">
    <citation type="journal article" date="2014" name="Front. Microbiol.">
        <title>High frequency of phylogenetically diverse reductive dehalogenase-homologous genes in deep subseafloor sedimentary metagenomes.</title>
        <authorList>
            <person name="Kawai M."/>
            <person name="Futagami T."/>
            <person name="Toyoda A."/>
            <person name="Takaki Y."/>
            <person name="Nishi S."/>
            <person name="Hori S."/>
            <person name="Arai W."/>
            <person name="Tsubouchi T."/>
            <person name="Morono Y."/>
            <person name="Uchiyama I."/>
            <person name="Ito T."/>
            <person name="Fujiyama A."/>
            <person name="Inagaki F."/>
            <person name="Takami H."/>
        </authorList>
    </citation>
    <scope>NUCLEOTIDE SEQUENCE</scope>
    <source>
        <strain evidence="2">Expedition CK06-06</strain>
    </source>
</reference>
<dbReference type="EMBL" id="BARU01020988">
    <property type="protein sequence ID" value="GAH55418.1"/>
    <property type="molecule type" value="Genomic_DNA"/>
</dbReference>
<proteinExistence type="predicted"/>
<dbReference type="AlphaFoldDB" id="X1ICV5"/>